<accession>A0A6A5VPY9</accession>
<dbReference type="Proteomes" id="UP000800036">
    <property type="component" value="Unassembled WGS sequence"/>
</dbReference>
<gene>
    <name evidence="2" type="ORF">BU23DRAFT_496529</name>
</gene>
<dbReference type="Pfam" id="PF13847">
    <property type="entry name" value="Methyltransf_31"/>
    <property type="match status" value="1"/>
</dbReference>
<dbReference type="GO" id="GO:0032259">
    <property type="term" value="P:methylation"/>
    <property type="evidence" value="ECO:0007669"/>
    <property type="project" value="UniProtKB-KW"/>
</dbReference>
<dbReference type="PANTHER" id="PTHR45128">
    <property type="entry name" value="METHYLTRANSFERASE TYPE 11"/>
    <property type="match status" value="1"/>
</dbReference>
<dbReference type="SUPFAM" id="SSF53335">
    <property type="entry name" value="S-adenosyl-L-methionine-dependent methyltransferases"/>
    <property type="match status" value="1"/>
</dbReference>
<keyword evidence="2" id="KW-0808">Transferase</keyword>
<keyword evidence="2" id="KW-0489">Methyltransferase</keyword>
<dbReference type="CDD" id="cd02440">
    <property type="entry name" value="AdoMet_MTases"/>
    <property type="match status" value="1"/>
</dbReference>
<dbReference type="Gene3D" id="3.40.50.150">
    <property type="entry name" value="Vaccinia Virus protein VP39"/>
    <property type="match status" value="1"/>
</dbReference>
<feature type="domain" description="Methyltransferase" evidence="1">
    <location>
        <begin position="44"/>
        <end position="159"/>
    </location>
</feature>
<reference evidence="2" key="1">
    <citation type="journal article" date="2020" name="Stud. Mycol.">
        <title>101 Dothideomycetes genomes: a test case for predicting lifestyles and emergence of pathogens.</title>
        <authorList>
            <person name="Haridas S."/>
            <person name="Albert R."/>
            <person name="Binder M."/>
            <person name="Bloem J."/>
            <person name="Labutti K."/>
            <person name="Salamov A."/>
            <person name="Andreopoulos B."/>
            <person name="Baker S."/>
            <person name="Barry K."/>
            <person name="Bills G."/>
            <person name="Bluhm B."/>
            <person name="Cannon C."/>
            <person name="Castanera R."/>
            <person name="Culley D."/>
            <person name="Daum C."/>
            <person name="Ezra D."/>
            <person name="Gonzalez J."/>
            <person name="Henrissat B."/>
            <person name="Kuo A."/>
            <person name="Liang C."/>
            <person name="Lipzen A."/>
            <person name="Lutzoni F."/>
            <person name="Magnuson J."/>
            <person name="Mondo S."/>
            <person name="Nolan M."/>
            <person name="Ohm R."/>
            <person name="Pangilinan J."/>
            <person name="Park H.-J."/>
            <person name="Ramirez L."/>
            <person name="Alfaro M."/>
            <person name="Sun H."/>
            <person name="Tritt A."/>
            <person name="Yoshinaga Y."/>
            <person name="Zwiers L.-H."/>
            <person name="Turgeon B."/>
            <person name="Goodwin S."/>
            <person name="Spatafora J."/>
            <person name="Crous P."/>
            <person name="Grigoriev I."/>
        </authorList>
    </citation>
    <scope>NUCLEOTIDE SEQUENCE</scope>
    <source>
        <strain evidence="2">CBS 107.79</strain>
    </source>
</reference>
<dbReference type="EMBL" id="ML976657">
    <property type="protein sequence ID" value="KAF1979723.1"/>
    <property type="molecule type" value="Genomic_DNA"/>
</dbReference>
<name>A0A6A5VPY9_9PLEO</name>
<dbReference type="AlphaFoldDB" id="A0A6A5VPY9"/>
<dbReference type="InterPro" id="IPR029063">
    <property type="entry name" value="SAM-dependent_MTases_sf"/>
</dbReference>
<dbReference type="InterPro" id="IPR053173">
    <property type="entry name" value="SAM-binding_MTase"/>
</dbReference>
<protein>
    <submittedName>
        <fullName evidence="2">S-adenosyl-L-methionine-dependent methyltransferase</fullName>
    </submittedName>
</protein>
<proteinExistence type="predicted"/>
<dbReference type="GO" id="GO:0008168">
    <property type="term" value="F:methyltransferase activity"/>
    <property type="evidence" value="ECO:0007669"/>
    <property type="project" value="UniProtKB-KW"/>
</dbReference>
<dbReference type="InterPro" id="IPR025714">
    <property type="entry name" value="Methyltranfer_dom"/>
</dbReference>
<dbReference type="OrthoDB" id="10017101at2759"/>
<dbReference type="PANTHER" id="PTHR45128:SF1">
    <property type="entry name" value="S-ADENOSYLMETHIONINE-DEPENDENT METHYLTRANSFERASE RV2258C"/>
    <property type="match status" value="1"/>
</dbReference>
<keyword evidence="3" id="KW-1185">Reference proteome</keyword>
<sequence length="276" mass="29593">MTAETQQDSWMASGSDLMRKAMQNRRLLPDVPHMKPIIDNLPAGSVVCEVGCGPGGITLDIAQRYPQLTVLGMDIDEDSIKLAKAAAAKAGTTNVRYAHGDACALETLAAVGGFGALNGGCDIVYSHAAIMHTSDQLAAIKQMRSACKPSGTISLKEGDMGLFFAYPENPGMKKWLETFPVLGLSKGADPYLGRKLMSLILAAGYTHAQIKDVSMSGQMQWRPQVKPGMVMGFGQMIKQAELAEEDKKLIIEGLEEWSKCEDGVVSFPSVIVTAVK</sequence>
<evidence type="ECO:0000313" key="3">
    <source>
        <dbReference type="Proteomes" id="UP000800036"/>
    </source>
</evidence>
<evidence type="ECO:0000313" key="2">
    <source>
        <dbReference type="EMBL" id="KAF1979723.1"/>
    </source>
</evidence>
<evidence type="ECO:0000259" key="1">
    <source>
        <dbReference type="Pfam" id="PF13847"/>
    </source>
</evidence>
<organism evidence="2 3">
    <name type="scientific">Bimuria novae-zelandiae CBS 107.79</name>
    <dbReference type="NCBI Taxonomy" id="1447943"/>
    <lineage>
        <taxon>Eukaryota</taxon>
        <taxon>Fungi</taxon>
        <taxon>Dikarya</taxon>
        <taxon>Ascomycota</taxon>
        <taxon>Pezizomycotina</taxon>
        <taxon>Dothideomycetes</taxon>
        <taxon>Pleosporomycetidae</taxon>
        <taxon>Pleosporales</taxon>
        <taxon>Massarineae</taxon>
        <taxon>Didymosphaeriaceae</taxon>
        <taxon>Bimuria</taxon>
    </lineage>
</organism>